<protein>
    <submittedName>
        <fullName evidence="2">Uncharacterized protein</fullName>
    </submittedName>
</protein>
<proteinExistence type="predicted"/>
<evidence type="ECO:0000313" key="2">
    <source>
        <dbReference type="EMBL" id="SEH87534.1"/>
    </source>
</evidence>
<accession>A0A1H6LGA1</accession>
<keyword evidence="1" id="KW-1133">Transmembrane helix</keyword>
<evidence type="ECO:0000256" key="1">
    <source>
        <dbReference type="SAM" id="Phobius"/>
    </source>
</evidence>
<keyword evidence="1" id="KW-0472">Membrane</keyword>
<keyword evidence="1" id="KW-0812">Transmembrane</keyword>
<dbReference type="AlphaFoldDB" id="A0A1H6LGA1"/>
<feature type="transmembrane region" description="Helical" evidence="1">
    <location>
        <begin position="36"/>
        <end position="58"/>
    </location>
</feature>
<dbReference type="EMBL" id="CDSC02000282">
    <property type="protein sequence ID" value="SEH87534.1"/>
    <property type="molecule type" value="Genomic_DNA"/>
</dbReference>
<name>A0A1H6LGA1_9GAMM</name>
<gene>
    <name evidence="2" type="ORF">BAZSYMA_ACONTIG24851_6</name>
</gene>
<reference evidence="3" key="1">
    <citation type="submission" date="2016-06" db="EMBL/GenBank/DDBJ databases">
        <authorList>
            <person name="Petersen J."/>
            <person name="Sayavedra L."/>
        </authorList>
    </citation>
    <scope>NUCLEOTIDE SEQUENCE [LARGE SCALE GENOMIC DNA]</scope>
    <source>
        <strain evidence="3">BazSymA</strain>
    </source>
</reference>
<organism evidence="2 3">
    <name type="scientific">Bathymodiolus azoricus thioautotrophic gill symbiont</name>
    <dbReference type="NCBI Taxonomy" id="235205"/>
    <lineage>
        <taxon>Bacteria</taxon>
        <taxon>Pseudomonadati</taxon>
        <taxon>Pseudomonadota</taxon>
        <taxon>Gammaproteobacteria</taxon>
        <taxon>sulfur-oxidizing symbionts</taxon>
    </lineage>
</organism>
<dbReference type="Proteomes" id="UP000198988">
    <property type="component" value="Unassembled WGS sequence"/>
</dbReference>
<evidence type="ECO:0000313" key="3">
    <source>
        <dbReference type="Proteomes" id="UP000198988"/>
    </source>
</evidence>
<sequence>MAVREVITFGEAWEMMKYLVTLVTIKSMANKVTIKYLVPLEMTPSLVVQAMILLSALLPVTMSNKP</sequence>